<sequence length="150" mass="17822">MKICFYSIICICFIFSCKQIDKKNSFHVDKSNTYPEEGDTLLIVFDSEDSLSYKREEKIGEKIMFSYRKNFKRSPDLIVAIGNSYDHKKIIILRENLNRYPILYDSALDFIKWFYVNYDSYFLIEKKNLFNSNSDSLQFLEVSYSSKGEI</sequence>
<organism evidence="1 2">
    <name type="scientific">Algoriphagus taiwanensis</name>
    <dbReference type="NCBI Taxonomy" id="1445656"/>
    <lineage>
        <taxon>Bacteria</taxon>
        <taxon>Pseudomonadati</taxon>
        <taxon>Bacteroidota</taxon>
        <taxon>Cytophagia</taxon>
        <taxon>Cytophagales</taxon>
        <taxon>Cyclobacteriaceae</taxon>
        <taxon>Algoriphagus</taxon>
    </lineage>
</organism>
<dbReference type="RefSeq" id="WP_338226710.1">
    <property type="nucleotide sequence ID" value="NZ_BTPE01000001.1"/>
</dbReference>
<name>A0ABQ6PV72_9BACT</name>
<evidence type="ECO:0000313" key="2">
    <source>
        <dbReference type="Proteomes" id="UP001307705"/>
    </source>
</evidence>
<dbReference type="Proteomes" id="UP001307705">
    <property type="component" value="Unassembled WGS sequence"/>
</dbReference>
<dbReference type="PROSITE" id="PS51257">
    <property type="entry name" value="PROKAR_LIPOPROTEIN"/>
    <property type="match status" value="1"/>
</dbReference>
<comment type="caution">
    <text evidence="1">The sequence shown here is derived from an EMBL/GenBank/DDBJ whole genome shotgun (WGS) entry which is preliminary data.</text>
</comment>
<accession>A0ABQ6PV72</accession>
<keyword evidence="2" id="KW-1185">Reference proteome</keyword>
<gene>
    <name evidence="1" type="ORF">Ataiwa_01300</name>
</gene>
<evidence type="ECO:0000313" key="1">
    <source>
        <dbReference type="EMBL" id="GMQ31858.1"/>
    </source>
</evidence>
<proteinExistence type="predicted"/>
<protein>
    <submittedName>
        <fullName evidence="1">Uncharacterized protein</fullName>
    </submittedName>
</protein>
<dbReference type="EMBL" id="BTPE01000001">
    <property type="protein sequence ID" value="GMQ31858.1"/>
    <property type="molecule type" value="Genomic_DNA"/>
</dbReference>
<reference evidence="1 2" key="1">
    <citation type="submission" date="2023-08" db="EMBL/GenBank/DDBJ databases">
        <title>Draft genome sequence of Algoriphagus taiwanensis.</title>
        <authorList>
            <person name="Takatani N."/>
            <person name="Hosokawa M."/>
            <person name="Sawabe T."/>
        </authorList>
    </citation>
    <scope>NUCLEOTIDE SEQUENCE [LARGE SCALE GENOMIC DNA]</scope>
    <source>
        <strain evidence="1 2">JCM 19755</strain>
    </source>
</reference>